<dbReference type="Gene3D" id="3.10.450.50">
    <property type="match status" value="1"/>
</dbReference>
<dbReference type="RefSeq" id="WP_405286567.1">
    <property type="nucleotide sequence ID" value="NZ_JBBHLI010000003.1"/>
</dbReference>
<dbReference type="Proteomes" id="UP001484239">
    <property type="component" value="Unassembled WGS sequence"/>
</dbReference>
<sequence length="149" mass="16368">MTSARALLRRAPLVLLALLVAAVPARAQTDEVAATANALAAAWRTRNAEALERYLPPTGIDLSLDGTDHRGVGRRQARAALVRFLEPWTEGGVEVRRAEALGGEPPRALLELVWTARAADTPEARTFVIFVSLERIDDDWCIQEIRLFS</sequence>
<evidence type="ECO:0000313" key="3">
    <source>
        <dbReference type="Proteomes" id="UP001484239"/>
    </source>
</evidence>
<evidence type="ECO:0000256" key="1">
    <source>
        <dbReference type="SAM" id="SignalP"/>
    </source>
</evidence>
<dbReference type="EMBL" id="JBBHLI010000003">
    <property type="protein sequence ID" value="MEK9500716.1"/>
    <property type="molecule type" value="Genomic_DNA"/>
</dbReference>
<evidence type="ECO:0008006" key="4">
    <source>
        <dbReference type="Google" id="ProtNLM"/>
    </source>
</evidence>
<accession>A0ABU9E7K9</accession>
<proteinExistence type="predicted"/>
<reference evidence="2 3" key="1">
    <citation type="submission" date="2024-02" db="EMBL/GenBank/DDBJ databases">
        <title>A novel Gemmatimonadota bacterium.</title>
        <authorList>
            <person name="Du Z.-J."/>
            <person name="Ye Y.-Q."/>
        </authorList>
    </citation>
    <scope>NUCLEOTIDE SEQUENCE [LARGE SCALE GENOMIC DNA]</scope>
    <source>
        <strain evidence="2 3">DH-20</strain>
    </source>
</reference>
<feature type="signal peptide" evidence="1">
    <location>
        <begin position="1"/>
        <end position="27"/>
    </location>
</feature>
<protein>
    <recommendedName>
        <fullName evidence="4">SnoaL-like domain-containing protein</fullName>
    </recommendedName>
</protein>
<evidence type="ECO:0000313" key="2">
    <source>
        <dbReference type="EMBL" id="MEK9500716.1"/>
    </source>
</evidence>
<gene>
    <name evidence="2" type="ORF">WI372_06995</name>
</gene>
<feature type="chain" id="PRO_5046120434" description="SnoaL-like domain-containing protein" evidence="1">
    <location>
        <begin position="28"/>
        <end position="149"/>
    </location>
</feature>
<organism evidence="2 3">
    <name type="scientific">Gaopeijia maritima</name>
    <dbReference type="NCBI Taxonomy" id="3119007"/>
    <lineage>
        <taxon>Bacteria</taxon>
        <taxon>Pseudomonadati</taxon>
        <taxon>Gemmatimonadota</taxon>
        <taxon>Longimicrobiia</taxon>
        <taxon>Gaopeijiales</taxon>
        <taxon>Gaopeijiaceae</taxon>
        <taxon>Gaopeijia</taxon>
    </lineage>
</organism>
<keyword evidence="3" id="KW-1185">Reference proteome</keyword>
<keyword evidence="1" id="KW-0732">Signal</keyword>
<name>A0ABU9E7K9_9BACT</name>
<dbReference type="SUPFAM" id="SSF54427">
    <property type="entry name" value="NTF2-like"/>
    <property type="match status" value="1"/>
</dbReference>
<comment type="caution">
    <text evidence="2">The sequence shown here is derived from an EMBL/GenBank/DDBJ whole genome shotgun (WGS) entry which is preliminary data.</text>
</comment>
<dbReference type="InterPro" id="IPR032710">
    <property type="entry name" value="NTF2-like_dom_sf"/>
</dbReference>